<accession>A0A1L7X5I1</accession>
<evidence type="ECO:0000259" key="1">
    <source>
        <dbReference type="Pfam" id="PF14479"/>
    </source>
</evidence>
<dbReference type="Proteomes" id="UP000184330">
    <property type="component" value="Unassembled WGS sequence"/>
</dbReference>
<evidence type="ECO:0000313" key="3">
    <source>
        <dbReference type="Proteomes" id="UP000184330"/>
    </source>
</evidence>
<keyword evidence="3" id="KW-1185">Reference proteome</keyword>
<proteinExistence type="predicted"/>
<dbReference type="AlphaFoldDB" id="A0A1L7X5I1"/>
<dbReference type="SUPFAM" id="SSF56112">
    <property type="entry name" value="Protein kinase-like (PK-like)"/>
    <property type="match status" value="1"/>
</dbReference>
<dbReference type="Gene3D" id="1.10.510.10">
    <property type="entry name" value="Transferase(Phosphotransferase) domain 1"/>
    <property type="match status" value="1"/>
</dbReference>
<dbReference type="PANTHER" id="PTHR37542">
    <property type="entry name" value="HELO DOMAIN-CONTAINING PROTEIN-RELATED"/>
    <property type="match status" value="1"/>
</dbReference>
<feature type="domain" description="Prion-inhibition and propagation HeLo" evidence="1">
    <location>
        <begin position="5"/>
        <end position="159"/>
    </location>
</feature>
<dbReference type="InterPro" id="IPR029498">
    <property type="entry name" value="HeLo_dom"/>
</dbReference>
<protein>
    <recommendedName>
        <fullName evidence="1">Prion-inhibition and propagation HeLo domain-containing protein</fullName>
    </recommendedName>
</protein>
<dbReference type="InterPro" id="IPR011009">
    <property type="entry name" value="Kinase-like_dom_sf"/>
</dbReference>
<dbReference type="EMBL" id="FJOG01000015">
    <property type="protein sequence ID" value="CZR60273.1"/>
    <property type="molecule type" value="Genomic_DNA"/>
</dbReference>
<dbReference type="InterPro" id="IPR038305">
    <property type="entry name" value="HeLo_sf"/>
</dbReference>
<dbReference type="PANTHER" id="PTHR37542:SF3">
    <property type="entry name" value="PRION-INHIBITION AND PROPAGATION HELO DOMAIN-CONTAINING PROTEIN"/>
    <property type="match status" value="1"/>
</dbReference>
<reference evidence="2 3" key="1">
    <citation type="submission" date="2016-03" db="EMBL/GenBank/DDBJ databases">
        <authorList>
            <person name="Ploux O."/>
        </authorList>
    </citation>
    <scope>NUCLEOTIDE SEQUENCE [LARGE SCALE GENOMIC DNA]</scope>
    <source>
        <strain evidence="2 3">UAMH 11012</strain>
    </source>
</reference>
<sequence length="572" mass="64488">METAGIVVGAASLASLFCTCFDIYDKIKALRGAANDLRDIRSRLDLEVRKLRFVQKKCNSGTLDKDAEDIMILAQKDINERLKEIQSTIHKYSLGESESTQSSGTSLLRPKDVKFTKSSRKVLKWIASDKEFLEEQLIRLQNLFETIWYLATTVSERVREDYILRADAISTPDASLLTTVATMPAQQYPGIVKAARVKQLLSQCTEDASVSLNSTYSEPKFLLPLTSMQWHSRSLKEAMCEPWSLGICEKSGIGVSEVPVIVEWRGPPMRRNSATLVEKRLDNLCELLRAMHTVDAESNFSYMDQYSRNVDFGMLKCVGWTRSSESFDSVALVFQYPYEENWRPESLRSKILAMRAGKKKPPSLGDRFDLAFGICNAVANIISIGWMHRAIRSDNMLIFDRHSIRKVFLVGFTYARPGVFDEEDSAQELSNLPNSRSFALYRPSPDPDGEYDFAMSSGDEDGGATGLSNQASNIRPSISPRSAVYDLYGLGIVLLEIGLWDTVENMKDRRKSSSIQEFQARGIKEPLAQLSSRCGDIYRDVVERCLTPIHWQREMLMENLGDIVGSLRSCRA</sequence>
<dbReference type="OrthoDB" id="1911848at2759"/>
<gene>
    <name evidence="2" type="ORF">PAC_10169</name>
</gene>
<dbReference type="Gene3D" id="1.20.120.1020">
    <property type="entry name" value="Prion-inhibition and propagation, HeLo domain"/>
    <property type="match status" value="1"/>
</dbReference>
<dbReference type="Pfam" id="PF14479">
    <property type="entry name" value="HeLo"/>
    <property type="match status" value="1"/>
</dbReference>
<evidence type="ECO:0000313" key="2">
    <source>
        <dbReference type="EMBL" id="CZR60273.1"/>
    </source>
</evidence>
<organism evidence="2 3">
    <name type="scientific">Phialocephala subalpina</name>
    <dbReference type="NCBI Taxonomy" id="576137"/>
    <lineage>
        <taxon>Eukaryota</taxon>
        <taxon>Fungi</taxon>
        <taxon>Dikarya</taxon>
        <taxon>Ascomycota</taxon>
        <taxon>Pezizomycotina</taxon>
        <taxon>Leotiomycetes</taxon>
        <taxon>Helotiales</taxon>
        <taxon>Mollisiaceae</taxon>
        <taxon>Phialocephala</taxon>
        <taxon>Phialocephala fortinii species complex</taxon>
    </lineage>
</organism>
<name>A0A1L7X5I1_9HELO</name>